<feature type="compositionally biased region" description="Acidic residues" evidence="1">
    <location>
        <begin position="143"/>
        <end position="154"/>
    </location>
</feature>
<feature type="compositionally biased region" description="Acidic residues" evidence="1">
    <location>
        <begin position="161"/>
        <end position="170"/>
    </location>
</feature>
<dbReference type="SUPFAM" id="SSF47413">
    <property type="entry name" value="lambda repressor-like DNA-binding domains"/>
    <property type="match status" value="1"/>
</dbReference>
<accession>A0A3R9P7T5</accession>
<feature type="region of interest" description="Disordered" evidence="1">
    <location>
        <begin position="74"/>
        <end position="105"/>
    </location>
</feature>
<keyword evidence="2" id="KW-0812">Transmembrane</keyword>
<evidence type="ECO:0000313" key="5">
    <source>
        <dbReference type="Proteomes" id="UP000275076"/>
    </source>
</evidence>
<reference evidence="4 5" key="1">
    <citation type="submission" date="2018-10" db="EMBL/GenBank/DDBJ databases">
        <title>Draft genome sequence of Bacillus salarius IM0101, isolated from a hypersaline soil in Inner Mongolia, China.</title>
        <authorList>
            <person name="Yamprayoonswat W."/>
            <person name="Boonvisut S."/>
            <person name="Jumpathong W."/>
            <person name="Sittihan S."/>
            <person name="Ruangsuj P."/>
            <person name="Wanthongcharoen S."/>
            <person name="Thongpramul N."/>
            <person name="Pimmason S."/>
            <person name="Yu B."/>
            <person name="Yasawong M."/>
        </authorList>
    </citation>
    <scope>NUCLEOTIDE SEQUENCE [LARGE SCALE GENOMIC DNA]</scope>
    <source>
        <strain evidence="4 5">IM0101</strain>
    </source>
</reference>
<dbReference type="InterPro" id="IPR001387">
    <property type="entry name" value="Cro/C1-type_HTH"/>
</dbReference>
<dbReference type="EMBL" id="RBVX01000009">
    <property type="protein sequence ID" value="RSL33229.1"/>
    <property type="molecule type" value="Genomic_DNA"/>
</dbReference>
<evidence type="ECO:0000259" key="3">
    <source>
        <dbReference type="PROSITE" id="PS50943"/>
    </source>
</evidence>
<dbReference type="InterPro" id="IPR050400">
    <property type="entry name" value="Bact_Cytoskel_RodZ"/>
</dbReference>
<evidence type="ECO:0000256" key="1">
    <source>
        <dbReference type="SAM" id="MobiDB-lite"/>
    </source>
</evidence>
<dbReference type="SMART" id="SM00530">
    <property type="entry name" value="HTH_XRE"/>
    <property type="match status" value="1"/>
</dbReference>
<dbReference type="PROSITE" id="PS50943">
    <property type="entry name" value="HTH_CROC1"/>
    <property type="match status" value="1"/>
</dbReference>
<keyword evidence="2" id="KW-0472">Membrane</keyword>
<dbReference type="InterPro" id="IPR025194">
    <property type="entry name" value="RodZ-like_C"/>
</dbReference>
<name>A0A3R9P7T5_9BACI</name>
<gene>
    <name evidence="4" type="ORF">D7Z54_11415</name>
</gene>
<feature type="compositionally biased region" description="Basic and acidic residues" evidence="1">
    <location>
        <begin position="195"/>
        <end position="206"/>
    </location>
</feature>
<dbReference type="PANTHER" id="PTHR34475">
    <property type="match status" value="1"/>
</dbReference>
<dbReference type="Proteomes" id="UP000275076">
    <property type="component" value="Unassembled WGS sequence"/>
</dbReference>
<dbReference type="Gene3D" id="1.10.260.40">
    <property type="entry name" value="lambda repressor-like DNA-binding domains"/>
    <property type="match status" value="1"/>
</dbReference>
<dbReference type="Pfam" id="PF13464">
    <property type="entry name" value="RodZ_C"/>
    <property type="match status" value="1"/>
</dbReference>
<evidence type="ECO:0000313" key="4">
    <source>
        <dbReference type="EMBL" id="RSL33229.1"/>
    </source>
</evidence>
<dbReference type="GO" id="GO:0003677">
    <property type="term" value="F:DNA binding"/>
    <property type="evidence" value="ECO:0007669"/>
    <property type="project" value="InterPro"/>
</dbReference>
<keyword evidence="5" id="KW-1185">Reference proteome</keyword>
<comment type="caution">
    <text evidence="4">The sequence shown here is derived from an EMBL/GenBank/DDBJ whole genome shotgun (WGS) entry which is preliminary data.</text>
</comment>
<feature type="transmembrane region" description="Helical" evidence="2">
    <location>
        <begin position="109"/>
        <end position="131"/>
    </location>
</feature>
<protein>
    <submittedName>
        <fullName evidence="4">Helix-turn-helix domain-containing protein</fullName>
    </submittedName>
</protein>
<dbReference type="Pfam" id="PF13413">
    <property type="entry name" value="HTH_25"/>
    <property type="match status" value="1"/>
</dbReference>
<dbReference type="CDD" id="cd00093">
    <property type="entry name" value="HTH_XRE"/>
    <property type="match status" value="1"/>
</dbReference>
<dbReference type="AlphaFoldDB" id="A0A3R9P7T5"/>
<sequence length="312" mass="34942">MLIVSELGQFLKTKREEQELSIEQLQEITKIQKRYLTAIEEGRYDSLPGAFYTRAFVKSYAEALGLHPDDVFESFGNELPQPKQQTTDLPSRAEKANPKVQKKKRRKSTFLPALMGVLFLVVVAAGVYLVVQDTNQESPEGSSPDEDPSIELDANEQTNSNEEEQTDEDSQNNADGEQQEDSSTEEPDTSANESDSEKDSEEKTEQPVEPEFVSTEDGNRSTYDVAGAKEMVIELELTGDAYLDVKDENGSKLEDLNGVEAGDTVEMDFSNQEYVKVNVGSTPNVTIRFNGQEIEYPIDNVHQHIIFDKQPE</sequence>
<dbReference type="InterPro" id="IPR010982">
    <property type="entry name" value="Lambda_DNA-bd_dom_sf"/>
</dbReference>
<feature type="domain" description="HTH cro/C1-type" evidence="3">
    <location>
        <begin position="11"/>
        <end position="71"/>
    </location>
</feature>
<feature type="compositionally biased region" description="Acidic residues" evidence="1">
    <location>
        <begin position="177"/>
        <end position="194"/>
    </location>
</feature>
<dbReference type="PANTHER" id="PTHR34475:SF1">
    <property type="entry name" value="CYTOSKELETON PROTEIN RODZ"/>
    <property type="match status" value="1"/>
</dbReference>
<dbReference type="OrthoDB" id="9797543at2"/>
<proteinExistence type="predicted"/>
<organism evidence="4 5">
    <name type="scientific">Salibacterium salarium</name>
    <dbReference type="NCBI Taxonomy" id="284579"/>
    <lineage>
        <taxon>Bacteria</taxon>
        <taxon>Bacillati</taxon>
        <taxon>Bacillota</taxon>
        <taxon>Bacilli</taxon>
        <taxon>Bacillales</taxon>
        <taxon>Bacillaceae</taxon>
    </lineage>
</organism>
<feature type="region of interest" description="Disordered" evidence="1">
    <location>
        <begin position="135"/>
        <end position="221"/>
    </location>
</feature>
<keyword evidence="2" id="KW-1133">Transmembrane helix</keyword>
<evidence type="ECO:0000256" key="2">
    <source>
        <dbReference type="SAM" id="Phobius"/>
    </source>
</evidence>